<organism evidence="2 3">
    <name type="scientific">Alicyclobacillus mengziensis</name>
    <dbReference type="NCBI Taxonomy" id="2931921"/>
    <lineage>
        <taxon>Bacteria</taxon>
        <taxon>Bacillati</taxon>
        <taxon>Bacillota</taxon>
        <taxon>Bacilli</taxon>
        <taxon>Bacillales</taxon>
        <taxon>Alicyclobacillaceae</taxon>
        <taxon>Alicyclobacillus</taxon>
    </lineage>
</organism>
<feature type="region of interest" description="Disordered" evidence="1">
    <location>
        <begin position="144"/>
        <end position="195"/>
    </location>
</feature>
<proteinExistence type="predicted"/>
<evidence type="ECO:0000313" key="2">
    <source>
        <dbReference type="EMBL" id="QSO47649.1"/>
    </source>
</evidence>
<name>A0A9X7VZ15_9BACL</name>
<reference evidence="2 3" key="1">
    <citation type="submission" date="2021-02" db="EMBL/GenBank/DDBJ databases">
        <title>Alicyclobacillus curvatus sp. nov. and Alicyclobacillus mengziensis sp. nov., two acidophilic bacteria isolated from acid mine drainage.</title>
        <authorList>
            <person name="Huang Y."/>
        </authorList>
    </citation>
    <scope>NUCLEOTIDE SEQUENCE [LARGE SCALE GENOMIC DNA]</scope>
    <source>
        <strain evidence="2 3">S30H14</strain>
    </source>
</reference>
<dbReference type="KEGG" id="afx:JZ786_00885"/>
<feature type="compositionally biased region" description="Polar residues" evidence="1">
    <location>
        <begin position="1"/>
        <end position="17"/>
    </location>
</feature>
<dbReference type="AlphaFoldDB" id="A0A9X7VZ15"/>
<dbReference type="RefSeq" id="WP_206656993.1">
    <property type="nucleotide sequence ID" value="NZ_CP071182.1"/>
</dbReference>
<feature type="compositionally biased region" description="Low complexity" evidence="1">
    <location>
        <begin position="46"/>
        <end position="63"/>
    </location>
</feature>
<feature type="region of interest" description="Disordered" evidence="1">
    <location>
        <begin position="1"/>
        <end position="63"/>
    </location>
</feature>
<evidence type="ECO:0000256" key="1">
    <source>
        <dbReference type="SAM" id="MobiDB-lite"/>
    </source>
</evidence>
<accession>A0A9X7VZ15</accession>
<sequence length="195" mass="20704">MEVTRVPQTSGPTKRSNGGTRKPGGRPAPRKPKARRPAAKTSNLPSAKSGTSAKSKNSSLSKLLSPENIQETIKSVGNLRTQVKKWMVYLQQADQVLDTIFVTSNSLRETGVLDKIVKQRGKNLSTEDFTNILVALMNSPAGSQLLKSMGGGSSESESESEPQESVPSPAGQGVINGQTATARRPAANGRKRAHG</sequence>
<protein>
    <submittedName>
        <fullName evidence="2">Uncharacterized protein</fullName>
    </submittedName>
</protein>
<dbReference type="EMBL" id="CP071182">
    <property type="protein sequence ID" value="QSO47649.1"/>
    <property type="molecule type" value="Genomic_DNA"/>
</dbReference>
<keyword evidence="3" id="KW-1185">Reference proteome</keyword>
<feature type="compositionally biased region" description="Basic residues" evidence="1">
    <location>
        <begin position="28"/>
        <end position="38"/>
    </location>
</feature>
<gene>
    <name evidence="2" type="ORF">JZ786_00885</name>
</gene>
<dbReference type="Proteomes" id="UP000663505">
    <property type="component" value="Chromosome"/>
</dbReference>
<evidence type="ECO:0000313" key="3">
    <source>
        <dbReference type="Proteomes" id="UP000663505"/>
    </source>
</evidence>